<reference evidence="12 13" key="1">
    <citation type="submission" date="2016-10" db="EMBL/GenBank/DDBJ databases">
        <authorList>
            <person name="de Groot N.N."/>
        </authorList>
    </citation>
    <scope>NUCLEOTIDE SEQUENCE [LARGE SCALE GENOMIC DNA]</scope>
    <source>
        <strain evidence="12 13">DSM 25294</strain>
    </source>
</reference>
<keyword evidence="2 10" id="KW-0732">Signal</keyword>
<dbReference type="GO" id="GO:0003755">
    <property type="term" value="F:peptidyl-prolyl cis-trans isomerase activity"/>
    <property type="evidence" value="ECO:0007669"/>
    <property type="project" value="UniProtKB-KW"/>
</dbReference>
<evidence type="ECO:0000256" key="8">
    <source>
        <dbReference type="ARBA" id="ARBA00031484"/>
    </source>
</evidence>
<dbReference type="SUPFAM" id="SSF109998">
    <property type="entry name" value="Triger factor/SurA peptide-binding domain-like"/>
    <property type="match status" value="1"/>
</dbReference>
<dbReference type="InterPro" id="IPR015391">
    <property type="entry name" value="SurA_N"/>
</dbReference>
<evidence type="ECO:0000256" key="3">
    <source>
        <dbReference type="ARBA" id="ARBA00022764"/>
    </source>
</evidence>
<evidence type="ECO:0000256" key="7">
    <source>
        <dbReference type="ARBA" id="ARBA00030642"/>
    </source>
</evidence>
<keyword evidence="5" id="KW-0143">Chaperone</keyword>
<keyword evidence="3" id="KW-0574">Periplasm</keyword>
<dbReference type="InterPro" id="IPR000297">
    <property type="entry name" value="PPIase_PpiC"/>
</dbReference>
<evidence type="ECO:0000256" key="6">
    <source>
        <dbReference type="ARBA" id="ARBA00023235"/>
    </source>
</evidence>
<dbReference type="InterPro" id="IPR046357">
    <property type="entry name" value="PPIase_dom_sf"/>
</dbReference>
<dbReference type="EMBL" id="FNEK01000017">
    <property type="protein sequence ID" value="SDJ44459.1"/>
    <property type="molecule type" value="Genomic_DNA"/>
</dbReference>
<dbReference type="PROSITE" id="PS50198">
    <property type="entry name" value="PPIC_PPIASE_2"/>
    <property type="match status" value="1"/>
</dbReference>
<gene>
    <name evidence="12" type="ORF">SAMN04488026_101783</name>
</gene>
<dbReference type="OrthoDB" id="9791746at2"/>
<evidence type="ECO:0000256" key="10">
    <source>
        <dbReference type="SAM" id="SignalP"/>
    </source>
</evidence>
<dbReference type="Pfam" id="PF09312">
    <property type="entry name" value="SurA_N"/>
    <property type="match status" value="1"/>
</dbReference>
<dbReference type="InterPro" id="IPR027304">
    <property type="entry name" value="Trigger_fact/SurA_dom_sf"/>
</dbReference>
<sequence>MIREILAGGAKLAALALAAGLFLTAGQGVAQSGNPFAPVAYVNDRAITNFELSQRMTLLGLFRTPGDIRQVALDQLIDDRLRLDAAESAGINLPQEAINAGIADFAERANMEPEQFIQALEGSGVAQETMRDFVKAGLGWRELVRGRFGQRSQITEAEVDRALAENGIGGAEVELAEIRLSAGTSEQRARAERLALDLSQTIRGREQFAAAAKRYSDAGSASNGGQTGRIINVDTLSPELREEVLSMSVGGVSDPMDEGNAIAVYQLLGIRETEAKTPADRSIKFAEYLIPGGRSEAALSEAAKIAGKVERCDDFYGINRKNAPERLMIHTKPVNEVPGDVANELAKLDEGEVSASLTRGSNLLMVMLCSRTPAVEDAANRQFARRQLFSQRLATFGDAYLAQLKADAIIRYP</sequence>
<dbReference type="RefSeq" id="WP_093154978.1">
    <property type="nucleotide sequence ID" value="NZ_FNEK01000017.1"/>
</dbReference>
<evidence type="ECO:0000256" key="9">
    <source>
        <dbReference type="PROSITE-ProRule" id="PRU00278"/>
    </source>
</evidence>
<evidence type="ECO:0000259" key="11">
    <source>
        <dbReference type="PROSITE" id="PS50198"/>
    </source>
</evidence>
<dbReference type="Gene3D" id="1.10.4030.10">
    <property type="entry name" value="Porin chaperone SurA, peptide-binding domain"/>
    <property type="match status" value="1"/>
</dbReference>
<feature type="chain" id="PRO_5011770194" description="Parvulin-like PPIase" evidence="10">
    <location>
        <begin position="31"/>
        <end position="413"/>
    </location>
</feature>
<accession>A0A1G8TSK4</accession>
<proteinExistence type="predicted"/>
<keyword evidence="13" id="KW-1185">Reference proteome</keyword>
<feature type="signal peptide" evidence="10">
    <location>
        <begin position="1"/>
        <end position="30"/>
    </location>
</feature>
<evidence type="ECO:0000256" key="1">
    <source>
        <dbReference type="ARBA" id="ARBA00018370"/>
    </source>
</evidence>
<keyword evidence="6 9" id="KW-0413">Isomerase</keyword>
<feature type="domain" description="PpiC" evidence="11">
    <location>
        <begin position="170"/>
        <end position="269"/>
    </location>
</feature>
<dbReference type="AlphaFoldDB" id="A0A1G8TSK4"/>
<dbReference type="PANTHER" id="PTHR47637">
    <property type="entry name" value="CHAPERONE SURA"/>
    <property type="match status" value="1"/>
</dbReference>
<keyword evidence="4 9" id="KW-0697">Rotamase</keyword>
<dbReference type="Gene3D" id="3.10.50.40">
    <property type="match status" value="1"/>
</dbReference>
<evidence type="ECO:0000256" key="5">
    <source>
        <dbReference type="ARBA" id="ARBA00023186"/>
    </source>
</evidence>
<dbReference type="Pfam" id="PF00639">
    <property type="entry name" value="Rotamase"/>
    <property type="match status" value="1"/>
</dbReference>
<organism evidence="12 13">
    <name type="scientific">Aliiruegeria lutimaris</name>
    <dbReference type="NCBI Taxonomy" id="571298"/>
    <lineage>
        <taxon>Bacteria</taxon>
        <taxon>Pseudomonadati</taxon>
        <taxon>Pseudomonadota</taxon>
        <taxon>Alphaproteobacteria</taxon>
        <taxon>Rhodobacterales</taxon>
        <taxon>Roseobacteraceae</taxon>
        <taxon>Aliiruegeria</taxon>
    </lineage>
</organism>
<evidence type="ECO:0000256" key="2">
    <source>
        <dbReference type="ARBA" id="ARBA00022729"/>
    </source>
</evidence>
<dbReference type="PANTHER" id="PTHR47637:SF1">
    <property type="entry name" value="CHAPERONE SURA"/>
    <property type="match status" value="1"/>
</dbReference>
<dbReference type="STRING" id="571298.SAMN04488026_101783"/>
<dbReference type="SUPFAM" id="SSF54534">
    <property type="entry name" value="FKBP-like"/>
    <property type="match status" value="1"/>
</dbReference>
<dbReference type="InterPro" id="IPR050280">
    <property type="entry name" value="OMP_Chaperone_SurA"/>
</dbReference>
<evidence type="ECO:0000256" key="4">
    <source>
        <dbReference type="ARBA" id="ARBA00023110"/>
    </source>
</evidence>
<dbReference type="Proteomes" id="UP000199382">
    <property type="component" value="Unassembled WGS sequence"/>
</dbReference>
<name>A0A1G8TSK4_9RHOB</name>
<evidence type="ECO:0000313" key="13">
    <source>
        <dbReference type="Proteomes" id="UP000199382"/>
    </source>
</evidence>
<evidence type="ECO:0000313" key="12">
    <source>
        <dbReference type="EMBL" id="SDJ44459.1"/>
    </source>
</evidence>
<protein>
    <recommendedName>
        <fullName evidence="1">Parvulin-like PPIase</fullName>
    </recommendedName>
    <alternativeName>
        <fullName evidence="7">Peptidyl-prolyl cis-trans isomerase plp</fullName>
    </alternativeName>
    <alternativeName>
        <fullName evidence="8">Rotamase plp</fullName>
    </alternativeName>
</protein>